<evidence type="ECO:0000256" key="8">
    <source>
        <dbReference type="PIRSR" id="PIRSR602401-1"/>
    </source>
</evidence>
<dbReference type="Gene3D" id="1.10.630.10">
    <property type="entry name" value="Cytochrome P450"/>
    <property type="match status" value="1"/>
</dbReference>
<keyword evidence="6 8" id="KW-0408">Iron</keyword>
<accession>A0A7U2I3J6</accession>
<dbReference type="PROSITE" id="PS00086">
    <property type="entry name" value="CYTOCHROME_P450"/>
    <property type="match status" value="1"/>
</dbReference>
<protein>
    <submittedName>
        <fullName evidence="11">Uncharacterized protein</fullName>
    </submittedName>
</protein>
<dbReference type="GO" id="GO:0004497">
    <property type="term" value="F:monooxygenase activity"/>
    <property type="evidence" value="ECO:0007669"/>
    <property type="project" value="UniProtKB-KW"/>
</dbReference>
<keyword evidence="4 8" id="KW-0479">Metal-binding</keyword>
<sequence length="553" mass="63224">MESSPRTSTTHFEDMPTAAMATILWRSDLIAITLSILVTYVTSTVIYRLYFHPLAKFPGPFWAKVSTIPSWWQTRNQSRHLWLLKLQEEYGVAFRHRPDSVCVNTPNAYRDIYGPRGNVRKGDSYKFWHRTVDAQNTWNTTSIKAHARKRRVLNHAFSEAALRSAEPFIHSNIDRWLILLGQHKTVGQIWTESIDMADQVSYLVFDILGDLCFGRCFDMKEPGNNLRHVIDMMVAYIETGNPIIWSPLGSLWIWLKPRGLDRILAFVTPAKIKAWDAFVANCQKERAQKQYESKRMAHSEIRKDFFHWLFEAKDPDTGEGYTLTELNAECEVLTVAGSDTTATVLSALFFYLCRNPHVQERLAKEIERAFPSYDDIRSGAALQSCAYLTAVLHEALRMSTPIAADLHRQVLAGGTTIDGHYLPEGSMVASTSWSLHYNTDYYPEPTKFLPERWIVGEAGSTEESVKLADSAACPFSMGPRGCPGKNVAWLEMRLVLTKAIWKYEIMQEPDNKLGGGRADGEWGRRNEDQYQTYDSFVSNRKGPIVRLKERFRD</sequence>
<dbReference type="GO" id="GO:0005506">
    <property type="term" value="F:iron ion binding"/>
    <property type="evidence" value="ECO:0007669"/>
    <property type="project" value="InterPro"/>
</dbReference>
<dbReference type="InterPro" id="IPR050121">
    <property type="entry name" value="Cytochrome_P450_monoxygenase"/>
</dbReference>
<evidence type="ECO:0000313" key="12">
    <source>
        <dbReference type="Proteomes" id="UP000663193"/>
    </source>
</evidence>
<feature type="transmembrane region" description="Helical" evidence="10">
    <location>
        <begin position="29"/>
        <end position="50"/>
    </location>
</feature>
<dbReference type="GO" id="GO:0020037">
    <property type="term" value="F:heme binding"/>
    <property type="evidence" value="ECO:0007669"/>
    <property type="project" value="InterPro"/>
</dbReference>
<dbReference type="PRINTS" id="PR00463">
    <property type="entry name" value="EP450I"/>
</dbReference>
<reference evidence="12" key="1">
    <citation type="journal article" date="2021" name="BMC Genomics">
        <title>Chromosome-level genome assembly and manually-curated proteome of model necrotroph Parastagonospora nodorum Sn15 reveals a genome-wide trove of candidate effector homologs, and redundancy of virulence-related functions within an accessory chromosome.</title>
        <authorList>
            <person name="Bertazzoni S."/>
            <person name="Jones D.A.B."/>
            <person name="Phan H.T."/>
            <person name="Tan K.-C."/>
            <person name="Hane J.K."/>
        </authorList>
    </citation>
    <scope>NUCLEOTIDE SEQUENCE [LARGE SCALE GENOMIC DNA]</scope>
    <source>
        <strain evidence="12">SN15 / ATCC MYA-4574 / FGSC 10173)</strain>
    </source>
</reference>
<dbReference type="InterPro" id="IPR017972">
    <property type="entry name" value="Cyt_P450_CS"/>
</dbReference>
<comment type="similarity">
    <text evidence="2 9">Belongs to the cytochrome P450 family.</text>
</comment>
<keyword evidence="7 9" id="KW-0503">Monooxygenase</keyword>
<dbReference type="AlphaFoldDB" id="A0A7U2I3J6"/>
<dbReference type="EMBL" id="CP069033">
    <property type="protein sequence ID" value="QRD00469.1"/>
    <property type="molecule type" value="Genomic_DNA"/>
</dbReference>
<dbReference type="PANTHER" id="PTHR24305">
    <property type="entry name" value="CYTOCHROME P450"/>
    <property type="match status" value="1"/>
</dbReference>
<dbReference type="PRINTS" id="PR00385">
    <property type="entry name" value="P450"/>
</dbReference>
<dbReference type="PANTHER" id="PTHR24305:SF237">
    <property type="entry name" value="CYTOCHROME P450 MONOOXYGENASE ATNE-RELATED"/>
    <property type="match status" value="1"/>
</dbReference>
<evidence type="ECO:0000256" key="2">
    <source>
        <dbReference type="ARBA" id="ARBA00010617"/>
    </source>
</evidence>
<evidence type="ECO:0000313" key="11">
    <source>
        <dbReference type="EMBL" id="QRD00469.1"/>
    </source>
</evidence>
<dbReference type="SUPFAM" id="SSF48264">
    <property type="entry name" value="Cytochrome P450"/>
    <property type="match status" value="1"/>
</dbReference>
<keyword evidence="12" id="KW-1185">Reference proteome</keyword>
<keyword evidence="10" id="KW-0472">Membrane</keyword>
<dbReference type="Pfam" id="PF00067">
    <property type="entry name" value="p450"/>
    <property type="match status" value="1"/>
</dbReference>
<dbReference type="InterPro" id="IPR002401">
    <property type="entry name" value="Cyt_P450_E_grp-I"/>
</dbReference>
<evidence type="ECO:0000256" key="1">
    <source>
        <dbReference type="ARBA" id="ARBA00001971"/>
    </source>
</evidence>
<dbReference type="CDD" id="cd11061">
    <property type="entry name" value="CYP67-like"/>
    <property type="match status" value="1"/>
</dbReference>
<dbReference type="Proteomes" id="UP000663193">
    <property type="component" value="Chromosome 11"/>
</dbReference>
<name>A0A7U2I3J6_PHANO</name>
<evidence type="ECO:0000256" key="5">
    <source>
        <dbReference type="ARBA" id="ARBA00023002"/>
    </source>
</evidence>
<gene>
    <name evidence="11" type="ORF">JI435_090320</name>
</gene>
<dbReference type="InterPro" id="IPR001128">
    <property type="entry name" value="Cyt_P450"/>
</dbReference>
<evidence type="ECO:0000256" key="6">
    <source>
        <dbReference type="ARBA" id="ARBA00023004"/>
    </source>
</evidence>
<comment type="cofactor">
    <cofactor evidence="1 8">
        <name>heme</name>
        <dbReference type="ChEBI" id="CHEBI:30413"/>
    </cofactor>
</comment>
<dbReference type="GO" id="GO:0016705">
    <property type="term" value="F:oxidoreductase activity, acting on paired donors, with incorporation or reduction of molecular oxygen"/>
    <property type="evidence" value="ECO:0007669"/>
    <property type="project" value="InterPro"/>
</dbReference>
<keyword evidence="10" id="KW-1133">Transmembrane helix</keyword>
<dbReference type="InterPro" id="IPR036396">
    <property type="entry name" value="Cyt_P450_sf"/>
</dbReference>
<evidence type="ECO:0000256" key="3">
    <source>
        <dbReference type="ARBA" id="ARBA00022617"/>
    </source>
</evidence>
<keyword evidence="3 8" id="KW-0349">Heme</keyword>
<dbReference type="OrthoDB" id="1470350at2759"/>
<dbReference type="VEuPathDB" id="FungiDB:JI435_090320"/>
<evidence type="ECO:0000256" key="9">
    <source>
        <dbReference type="RuleBase" id="RU000461"/>
    </source>
</evidence>
<evidence type="ECO:0000256" key="10">
    <source>
        <dbReference type="SAM" id="Phobius"/>
    </source>
</evidence>
<keyword evidence="10" id="KW-0812">Transmembrane</keyword>
<keyword evidence="5 9" id="KW-0560">Oxidoreductase</keyword>
<organism evidence="11 12">
    <name type="scientific">Phaeosphaeria nodorum (strain SN15 / ATCC MYA-4574 / FGSC 10173)</name>
    <name type="common">Glume blotch fungus</name>
    <name type="synonym">Parastagonospora nodorum</name>
    <dbReference type="NCBI Taxonomy" id="321614"/>
    <lineage>
        <taxon>Eukaryota</taxon>
        <taxon>Fungi</taxon>
        <taxon>Dikarya</taxon>
        <taxon>Ascomycota</taxon>
        <taxon>Pezizomycotina</taxon>
        <taxon>Dothideomycetes</taxon>
        <taxon>Pleosporomycetidae</taxon>
        <taxon>Pleosporales</taxon>
        <taxon>Pleosporineae</taxon>
        <taxon>Phaeosphaeriaceae</taxon>
        <taxon>Parastagonospora</taxon>
    </lineage>
</organism>
<evidence type="ECO:0000256" key="4">
    <source>
        <dbReference type="ARBA" id="ARBA00022723"/>
    </source>
</evidence>
<proteinExistence type="inferred from homology"/>
<evidence type="ECO:0000256" key="7">
    <source>
        <dbReference type="ARBA" id="ARBA00023033"/>
    </source>
</evidence>
<feature type="binding site" description="axial binding residue" evidence="8">
    <location>
        <position position="482"/>
    </location>
    <ligand>
        <name>heme</name>
        <dbReference type="ChEBI" id="CHEBI:30413"/>
    </ligand>
    <ligandPart>
        <name>Fe</name>
        <dbReference type="ChEBI" id="CHEBI:18248"/>
    </ligandPart>
</feature>